<evidence type="ECO:0000256" key="2">
    <source>
        <dbReference type="ARBA" id="ARBA00008130"/>
    </source>
</evidence>
<dbReference type="SMART" id="SM01021">
    <property type="entry name" value="Bac_rhodopsin"/>
    <property type="match status" value="1"/>
</dbReference>
<dbReference type="STRING" id="348780.NP_5296A"/>
<keyword evidence="5 6" id="KW-0472">Membrane</keyword>
<dbReference type="Gene3D" id="1.20.1070.10">
    <property type="entry name" value="Rhodopsin 7-helix transmembrane proteins"/>
    <property type="match status" value="1"/>
</dbReference>
<proteinExistence type="inferred from homology"/>
<comment type="subcellular location">
    <subcellularLocation>
        <location evidence="1">Membrane</location>
        <topology evidence="1">Multi-pass membrane protein</topology>
    </subcellularLocation>
</comment>
<evidence type="ECO:0000256" key="4">
    <source>
        <dbReference type="ARBA" id="ARBA00022989"/>
    </source>
</evidence>
<dbReference type="HOGENOM" id="CLU_1182857_0_0_2"/>
<feature type="transmembrane region" description="Helical" evidence="6">
    <location>
        <begin position="124"/>
        <end position="146"/>
    </location>
</feature>
<evidence type="ECO:0000256" key="6">
    <source>
        <dbReference type="SAM" id="Phobius"/>
    </source>
</evidence>
<accession>A0A1U7EZK0</accession>
<dbReference type="AlphaFoldDB" id="A0A1U7EZK0"/>
<dbReference type="Pfam" id="PF01036">
    <property type="entry name" value="Bac_rhodopsin"/>
    <property type="match status" value="1"/>
</dbReference>
<evidence type="ECO:0000313" key="7">
    <source>
        <dbReference type="EMBL" id="CAI50739.1"/>
    </source>
</evidence>
<dbReference type="KEGG" id="nph:NP_5296A"/>
<keyword evidence="4 6" id="KW-1133">Transmembrane helix</keyword>
<evidence type="ECO:0000256" key="5">
    <source>
        <dbReference type="ARBA" id="ARBA00023136"/>
    </source>
</evidence>
<evidence type="ECO:0000256" key="1">
    <source>
        <dbReference type="ARBA" id="ARBA00004141"/>
    </source>
</evidence>
<protein>
    <submittedName>
        <fullName evidence="7">Homolog to rhodopsin</fullName>
    </submittedName>
</protein>
<dbReference type="EMBL" id="CR936257">
    <property type="protein sequence ID" value="CAI50739.1"/>
    <property type="molecule type" value="Genomic_DNA"/>
</dbReference>
<keyword evidence="3 6" id="KW-0812">Transmembrane</keyword>
<feature type="transmembrane region" description="Helical" evidence="6">
    <location>
        <begin position="37"/>
        <end position="57"/>
    </location>
</feature>
<dbReference type="OrthoDB" id="330248at2157"/>
<feature type="transmembrane region" description="Helical" evidence="6">
    <location>
        <begin position="77"/>
        <end position="93"/>
    </location>
</feature>
<dbReference type="EnsemblBacteria" id="CAI50739">
    <property type="protein sequence ID" value="CAI50739"/>
    <property type="gene ID" value="NP_5296A"/>
</dbReference>
<dbReference type="RefSeq" id="WP_011324348.1">
    <property type="nucleotide sequence ID" value="NC_007426.1"/>
</dbReference>
<feature type="transmembrane region" description="Helical" evidence="6">
    <location>
        <begin position="6"/>
        <end position="25"/>
    </location>
</feature>
<dbReference type="SUPFAM" id="SSF81321">
    <property type="entry name" value="Family A G protein-coupled receptor-like"/>
    <property type="match status" value="1"/>
</dbReference>
<keyword evidence="8" id="KW-1185">Reference proteome</keyword>
<feature type="transmembrane region" description="Helical" evidence="6">
    <location>
        <begin position="158"/>
        <end position="177"/>
    </location>
</feature>
<reference evidence="7 8" key="1">
    <citation type="journal article" date="2005" name="Genome Res.">
        <title>Living with two extremes: conclusions from the genome sequence of Natronomonas pharaonis.</title>
        <authorList>
            <person name="Falb M."/>
            <person name="Pfeiffer F."/>
            <person name="Palm P."/>
            <person name="Rodewald K."/>
            <person name="Hickmann V."/>
            <person name="Tittor J."/>
            <person name="Oesterhelt D."/>
        </authorList>
    </citation>
    <scope>NUCLEOTIDE SEQUENCE [LARGE SCALE GENOMIC DNA]</scope>
    <source>
        <strain evidence="8">ATCC 35678 / DSM 2160 / CIP 103997 / JCM 8858 / NBRC 14720 / NCIMB 2260 / Gabara</strain>
    </source>
</reference>
<dbReference type="InterPro" id="IPR001425">
    <property type="entry name" value="Arc/bac/fun_rhodopsins"/>
</dbReference>
<evidence type="ECO:0000256" key="3">
    <source>
        <dbReference type="ARBA" id="ARBA00022692"/>
    </source>
</evidence>
<feature type="transmembrane region" description="Helical" evidence="6">
    <location>
        <begin position="197"/>
        <end position="214"/>
    </location>
</feature>
<dbReference type="GeneID" id="3702324"/>
<feature type="transmembrane region" description="Helical" evidence="6">
    <location>
        <begin position="98"/>
        <end position="118"/>
    </location>
</feature>
<dbReference type="eggNOG" id="arCOG02810">
    <property type="taxonomic scope" value="Archaea"/>
</dbReference>
<dbReference type="GO" id="GO:0016020">
    <property type="term" value="C:membrane"/>
    <property type="evidence" value="ECO:0007669"/>
    <property type="project" value="UniProtKB-SubCell"/>
</dbReference>
<name>A0A1U7EZK0_NATPD</name>
<dbReference type="Proteomes" id="UP000002698">
    <property type="component" value="Chromosome"/>
</dbReference>
<organism evidence="7 8">
    <name type="scientific">Natronomonas pharaonis (strain ATCC 35678 / DSM 2160 / CIP 103997 / JCM 8858 / NBRC 14720 / NCIMB 2260 / Gabara)</name>
    <name type="common">Halobacterium pharaonis</name>
    <dbReference type="NCBI Taxonomy" id="348780"/>
    <lineage>
        <taxon>Archaea</taxon>
        <taxon>Methanobacteriati</taxon>
        <taxon>Methanobacteriota</taxon>
        <taxon>Stenosarchaea group</taxon>
        <taxon>Halobacteria</taxon>
        <taxon>Halobacteriales</taxon>
        <taxon>Natronomonadaceae</taxon>
        <taxon>Natronomonas</taxon>
    </lineage>
</organism>
<sequence>MIPDTTLYLVSAAIFLVSGAVFWAWTRRQPTELRKYCYPLVALVLLSAASSTLDAAGIGHLDIWAGSIELPNAVDDFIAYPVLVGFVGVLAGSSRRMLVVLVGAPVVMRTSFVVATLTEGTVSTVAGLVVVAGYLVVTAILFGPVWRTASQQNDRRRLLYWKARNLLVLLMGMLIVYSQLELLGLFDPFTGTVANQYIDLLLRIAFAGFLLSNVRSLS</sequence>
<evidence type="ECO:0000313" key="8">
    <source>
        <dbReference type="Proteomes" id="UP000002698"/>
    </source>
</evidence>
<gene>
    <name evidence="7" type="ordered locus">NP_5296A</name>
</gene>
<comment type="similarity">
    <text evidence="2">Belongs to the archaeal/bacterial/fungal opsin family.</text>
</comment>